<feature type="compositionally biased region" description="Polar residues" evidence="1">
    <location>
        <begin position="1082"/>
        <end position="1093"/>
    </location>
</feature>
<evidence type="ECO:0000259" key="2">
    <source>
        <dbReference type="SMART" id="SM00973"/>
    </source>
</evidence>
<dbReference type="SUPFAM" id="SSF158702">
    <property type="entry name" value="Sec63 N-terminal domain-like"/>
    <property type="match status" value="1"/>
</dbReference>
<feature type="region of interest" description="Disordered" evidence="1">
    <location>
        <begin position="1381"/>
        <end position="1402"/>
    </location>
</feature>
<feature type="compositionally biased region" description="Pro residues" evidence="1">
    <location>
        <begin position="1524"/>
        <end position="1537"/>
    </location>
</feature>
<keyword evidence="4" id="KW-1185">Reference proteome</keyword>
<feature type="compositionally biased region" description="Low complexity" evidence="1">
    <location>
        <begin position="1889"/>
        <end position="1903"/>
    </location>
</feature>
<feature type="compositionally biased region" description="Low complexity" evidence="1">
    <location>
        <begin position="946"/>
        <end position="1007"/>
    </location>
</feature>
<dbReference type="Gene3D" id="1.10.3380.10">
    <property type="entry name" value="Sec63 N-terminal domain-like domain"/>
    <property type="match status" value="1"/>
</dbReference>
<evidence type="ECO:0000256" key="1">
    <source>
        <dbReference type="SAM" id="MobiDB-lite"/>
    </source>
</evidence>
<dbReference type="InterPro" id="IPR004179">
    <property type="entry name" value="Sec63-dom"/>
</dbReference>
<accession>A0AAE1GZT1</accession>
<sequence>MVQVELNALAKYGLVETNGIDIRDTPAGRLMARYYVAFETMKNFMQVQGEEKLSDLLTLLARAAEFHDVQLRNDEKSALNALNSRKDGKPGLRFPIKGRIKDRECKVNCLLQSLLGGLHIAEPGLQQEAARVARTAERLARCLCEVVQLSGALGALLSAVQLHKCVRCQLWEVSALEARQLPRIGPVLAGLLVAAGKTSLRAVAQSNPRDLERIVNRLPPFGNELRDAAAGVPQLSLSLERVRDGGGEDAVVLRADIVNLDSAHNDRRHWVVLLAGDSDNRVIVFDRFPISKLFQGTYYNRVDVSNCCAETIKAYLISESWVGIDCEESLEINKAAPAACREPATKSSRKRTNFMDKIMQEAASRTDSTPSVRLANNQGLRAGGMTLSQRFERFKKTPNLKRLPSLALEDDDDDPDDPPPLLQSVPRAAEAAAVPAVADEEVIVIEDDFPVDDWDVQVVPGSQRASSSGLEYSAIPHQPTIKNFFKSAPPATVAAKEPAASSDVVDLDDSWGVPTSTLPACVDLDDSWGVPTTTLPASVDLDDSWNDDILHAAREADKSSLRTIRWRPPTPPNGYIELRAGCWDFNFDIGIEDLLRLSDDESKVPEMRSKNKQDSFDFEKWCEQEDLAILGHKTEAISTDRHTMKKSPREPRFSDPLTDKRLPYDKMIPKDAKIESPSLCVDPGKNGKFSDSNSGLGDGWPDSDFTKGNKLLGADYELNGKWTDADLREVDNLSDVNLQQFLKLPNCNMEWRKPDPDEINKNISDLKVELNDGWPAADCGKLKNLSDLDREHDDNWPDAVFEQGDSLPNSTPGLADNLPDMGCGNAGHFTDEDRERSEHRLKVVSQSPASLSCRVDDKVVFSDSEVRQEEPISRAKTVPKVEDPSPYGRTEQRVILPAAGKAAGHAAVITAGHTTGHVARPATGPAVGSASGQATGPAVGPSTGLAARPAVGPSAGPAARPAAGAAPGLAVGPSTGPAVGPSAGPTTGPAAGPATGPAAGPAAGAAPRLATGLVVGPSTGPAMGPPAGPTTGPAAGSATGPAAGPAAGAAPRLATGLVVGPSTGLAVGPSIGPAVGPAAGLTTKTASESSVEPTTEPALSPGHARPTPASTEPSCARTEAPPEEKEDTSGALTGLEGDNLRRDSESTNGEAFPAVSVPDNKPPPSLPTESPSPQKPSRSGDQPLPSTSASIPVYGLESCAIKILNPILAGSNQGASETNIPESSLEPQVDTTSPKLKGPCQARIEADAMKNPQTVSRQTEDQTNINHTDSKMLETCPVVNENRSLLSPHCTLIVTQEKAAEERKVNPPTSGVFKIVASEEKQPGEGQSAEKIAHLGQTFQRVLAANKSTCEPSSLLKFRPQNGGSDTDDVISRLLADWSNGRPSARSTAGALDPRPPPARGARAVTVTPAPSMLGALCGAPARRTPAGVVSVVAAPPPRSLQENAAEKQVDCVERILQEGVPTRLMDKGVVRTLNTDRLRAAGLIRGGGTILSKKLASGLSATLASLAKEDAKKHASAVRPVPGGDPPPSDLEPPPAPAVVGAAAAAAACPGEAGLEECARPAAAVASKASDVVPVPSAASPGVPPRAPSTALGARFSSPASLAKSSSSSSSRTPSILSSFIKIPNRGAGAQASAPRPAGSAGATKLDWFERLLAEPVRGHLRRLPQPKTATAKRKAEESRDPGLVPVEPKRPCSQPGPGPASPWPARLTLPLMETGAQASRPSKYGGFSGSLSVTATRLRSTPPSAPRDQLGNVSLMFPRDDDMPAVSWRRGRSPGRRKDRQRSSRNTAPWARMDDELCIPPPTRGEGDGSPAAPALQDVDDGEAILFARSREQRSPMHSPGYGRVQDGDGDWHGRDDAYTPPPPTSSPPRPWQDVGDDDAELWGDYPSSASLLSPAASCSAEHLFSRRRFDEDDNLEQGRQSPPPSYGFSPTHSPSYSPAPQRQDRQDFNWRPSFSSGWGSRAMENGGDDPYAYVPESTRAARSRSRPCADADPWPQGSPERSPRSSRPPPVPPTPAPAGRLVLSLSPSPVPRRAPAYSKWDSYLD</sequence>
<organism evidence="3 4">
    <name type="scientific">Frankliniella fusca</name>
    <dbReference type="NCBI Taxonomy" id="407009"/>
    <lineage>
        <taxon>Eukaryota</taxon>
        <taxon>Metazoa</taxon>
        <taxon>Ecdysozoa</taxon>
        <taxon>Arthropoda</taxon>
        <taxon>Hexapoda</taxon>
        <taxon>Insecta</taxon>
        <taxon>Pterygota</taxon>
        <taxon>Neoptera</taxon>
        <taxon>Paraneoptera</taxon>
        <taxon>Thysanoptera</taxon>
        <taxon>Terebrantia</taxon>
        <taxon>Thripoidea</taxon>
        <taxon>Thripidae</taxon>
        <taxon>Frankliniella</taxon>
    </lineage>
</organism>
<keyword evidence="3" id="KW-0547">Nucleotide-binding</keyword>
<evidence type="ECO:0000313" key="3">
    <source>
        <dbReference type="EMBL" id="KAK3910920.1"/>
    </source>
</evidence>
<evidence type="ECO:0000313" key="4">
    <source>
        <dbReference type="Proteomes" id="UP001219518"/>
    </source>
</evidence>
<keyword evidence="3" id="KW-0347">Helicase</keyword>
<feature type="region of interest" description="Disordered" evidence="1">
    <location>
        <begin position="1211"/>
        <end position="1237"/>
    </location>
</feature>
<feature type="region of interest" description="Disordered" evidence="1">
    <location>
        <begin position="402"/>
        <end position="423"/>
    </location>
</feature>
<feature type="region of interest" description="Disordered" evidence="1">
    <location>
        <begin position="868"/>
        <end position="888"/>
    </location>
</feature>
<dbReference type="GO" id="GO:0016787">
    <property type="term" value="F:hydrolase activity"/>
    <property type="evidence" value="ECO:0007669"/>
    <property type="project" value="UniProtKB-KW"/>
</dbReference>
<dbReference type="GO" id="GO:0043138">
    <property type="term" value="F:3'-5' DNA helicase activity"/>
    <property type="evidence" value="ECO:0007669"/>
    <property type="project" value="UniProtKB-EC"/>
</dbReference>
<feature type="compositionally biased region" description="Pro residues" evidence="1">
    <location>
        <begin position="2009"/>
        <end position="2019"/>
    </location>
</feature>
<comment type="caution">
    <text evidence="3">The sequence shown here is derived from an EMBL/GenBank/DDBJ whole genome shotgun (WGS) entry which is preliminary data.</text>
</comment>
<keyword evidence="3" id="KW-0378">Hydrolase</keyword>
<feature type="region of interest" description="Disordered" evidence="1">
    <location>
        <begin position="1078"/>
        <end position="1190"/>
    </location>
</feature>
<dbReference type="Proteomes" id="UP001219518">
    <property type="component" value="Unassembled WGS sequence"/>
</dbReference>
<dbReference type="Pfam" id="PF02889">
    <property type="entry name" value="Sec63"/>
    <property type="match status" value="1"/>
</dbReference>
<feature type="region of interest" description="Disordered" evidence="1">
    <location>
        <begin position="916"/>
        <end position="1048"/>
    </location>
</feature>
<feature type="compositionally biased region" description="Low complexity" evidence="1">
    <location>
        <begin position="1029"/>
        <end position="1048"/>
    </location>
</feature>
<feature type="compositionally biased region" description="Low complexity" evidence="1">
    <location>
        <begin position="1570"/>
        <end position="1582"/>
    </location>
</feature>
<dbReference type="EMBL" id="JAHWGI010000215">
    <property type="protein sequence ID" value="KAK3910920.1"/>
    <property type="molecule type" value="Genomic_DNA"/>
</dbReference>
<dbReference type="PANTHER" id="PTHR47835:SF3">
    <property type="entry name" value="HELICASE FOR MEIOSIS 1"/>
    <property type="match status" value="1"/>
</dbReference>
<feature type="region of interest" description="Disordered" evidence="1">
    <location>
        <begin position="1570"/>
        <end position="1594"/>
    </location>
</feature>
<feature type="compositionally biased region" description="Basic and acidic residues" evidence="1">
    <location>
        <begin position="868"/>
        <end position="883"/>
    </location>
</feature>
<feature type="compositionally biased region" description="Polar residues" evidence="1">
    <location>
        <begin position="1211"/>
        <end position="1234"/>
    </location>
</feature>
<feature type="region of interest" description="Disordered" evidence="1">
    <location>
        <begin position="1515"/>
        <end position="1537"/>
    </location>
</feature>
<feature type="compositionally biased region" description="Basic and acidic residues" evidence="1">
    <location>
        <begin position="1848"/>
        <end position="1860"/>
    </location>
</feature>
<name>A0AAE1GZT1_9NEOP</name>
<feature type="compositionally biased region" description="Acidic residues" evidence="1">
    <location>
        <begin position="408"/>
        <end position="417"/>
    </location>
</feature>
<dbReference type="PANTHER" id="PTHR47835">
    <property type="entry name" value="HFM1, ATP DEPENDENT DNA HELICASE HOMOLOG"/>
    <property type="match status" value="1"/>
</dbReference>
<dbReference type="SMART" id="SM00973">
    <property type="entry name" value="Sec63"/>
    <property type="match status" value="1"/>
</dbReference>
<protein>
    <submittedName>
        <fullName evidence="3">ATP-dependent DNA helicase HFM1</fullName>
    </submittedName>
</protein>
<feature type="domain" description="SEC63" evidence="2">
    <location>
        <begin position="24"/>
        <end position="332"/>
    </location>
</feature>
<reference evidence="3" key="2">
    <citation type="journal article" date="2023" name="BMC Genomics">
        <title>Pest status, molecular evolution, and epigenetic factors derived from the genome assembly of Frankliniella fusca, a thysanopteran phytovirus vector.</title>
        <authorList>
            <person name="Catto M.A."/>
            <person name="Labadie P.E."/>
            <person name="Jacobson A.L."/>
            <person name="Kennedy G.G."/>
            <person name="Srinivasan R."/>
            <person name="Hunt B.G."/>
        </authorList>
    </citation>
    <scope>NUCLEOTIDE SEQUENCE</scope>
    <source>
        <strain evidence="3">PL_HMW_Pooled</strain>
    </source>
</reference>
<feature type="region of interest" description="Disordered" evidence="1">
    <location>
        <begin position="1660"/>
        <end position="1708"/>
    </location>
</feature>
<gene>
    <name evidence="3" type="ORF">KUF71_020624</name>
</gene>
<feature type="compositionally biased region" description="Pro residues" evidence="1">
    <location>
        <begin position="1862"/>
        <end position="1873"/>
    </location>
</feature>
<feature type="region of interest" description="Disordered" evidence="1">
    <location>
        <begin position="1737"/>
        <end position="2048"/>
    </location>
</feature>
<keyword evidence="3" id="KW-0067">ATP-binding</keyword>
<dbReference type="GO" id="GO:0051321">
    <property type="term" value="P:meiotic cell cycle"/>
    <property type="evidence" value="ECO:0007669"/>
    <property type="project" value="UniProtKB-KW"/>
</dbReference>
<dbReference type="InterPro" id="IPR052247">
    <property type="entry name" value="Meiotic_Crossover_Helicase"/>
</dbReference>
<feature type="region of interest" description="Disordered" evidence="1">
    <location>
        <begin position="639"/>
        <end position="661"/>
    </location>
</feature>
<feature type="compositionally biased region" description="Basic residues" evidence="1">
    <location>
        <begin position="1771"/>
        <end position="1782"/>
    </location>
</feature>
<reference evidence="3" key="1">
    <citation type="submission" date="2021-07" db="EMBL/GenBank/DDBJ databases">
        <authorList>
            <person name="Catto M.A."/>
            <person name="Jacobson A."/>
            <person name="Kennedy G."/>
            <person name="Labadie P."/>
            <person name="Hunt B.G."/>
            <person name="Srinivasan R."/>
        </authorList>
    </citation>
    <scope>NUCLEOTIDE SEQUENCE</scope>
    <source>
        <strain evidence="3">PL_HMW_Pooled</strain>
        <tissue evidence="3">Head</tissue>
    </source>
</reference>
<proteinExistence type="predicted"/>
<feature type="region of interest" description="Disordered" evidence="1">
    <location>
        <begin position="676"/>
        <end position="695"/>
    </location>
</feature>
<feature type="compositionally biased region" description="Polar residues" evidence="1">
    <location>
        <begin position="1175"/>
        <end position="1190"/>
    </location>
</feature>
<feature type="compositionally biased region" description="Polar residues" evidence="1">
    <location>
        <begin position="1931"/>
        <end position="1943"/>
    </location>
</feature>